<proteinExistence type="predicted"/>
<evidence type="ECO:0000313" key="2">
    <source>
        <dbReference type="EMBL" id="GAV21710.1"/>
    </source>
</evidence>
<dbReference type="Proteomes" id="UP000187485">
    <property type="component" value="Unassembled WGS sequence"/>
</dbReference>
<dbReference type="GO" id="GO:0006313">
    <property type="term" value="P:DNA transposition"/>
    <property type="evidence" value="ECO:0007669"/>
    <property type="project" value="InterPro"/>
</dbReference>
<dbReference type="PANTHER" id="PTHR33055">
    <property type="entry name" value="TRANSPOSASE FOR INSERTION SEQUENCE ELEMENT IS1111A"/>
    <property type="match status" value="1"/>
</dbReference>
<dbReference type="STRING" id="870242.cpu_02200"/>
<dbReference type="RefSeq" id="WP_143299291.1">
    <property type="nucleotide sequence ID" value="NZ_BDJK01000003.1"/>
</dbReference>
<dbReference type="EMBL" id="BDJK01000003">
    <property type="protein sequence ID" value="GAV21710.1"/>
    <property type="molecule type" value="Genomic_DNA"/>
</dbReference>
<feature type="domain" description="Transposase IS116/IS110/IS902 C-terminal" evidence="1">
    <location>
        <begin position="1"/>
        <end position="80"/>
    </location>
</feature>
<evidence type="ECO:0000313" key="3">
    <source>
        <dbReference type="Proteomes" id="UP000187485"/>
    </source>
</evidence>
<organism evidence="2 3">
    <name type="scientific">Carboxydothermus pertinax</name>
    <dbReference type="NCBI Taxonomy" id="870242"/>
    <lineage>
        <taxon>Bacteria</taxon>
        <taxon>Bacillati</taxon>
        <taxon>Bacillota</taxon>
        <taxon>Clostridia</taxon>
        <taxon>Thermoanaerobacterales</taxon>
        <taxon>Thermoanaerobacteraceae</taxon>
        <taxon>Carboxydothermus</taxon>
    </lineage>
</organism>
<sequence length="127" mass="14641">PGLGPVICAGIIAEIGDIHRFPNDSALAKFAGLTWREHQSGEFEADTTPLTKTGNAYLRYYLIQAANSVRQYEPEYREFYSRKFRESKTHYHRRALVLTARKLVRMVDALLRSNQLYLPKGQRRNLA</sequence>
<gene>
    <name evidence="2" type="ORF">cpu_02200</name>
</gene>
<keyword evidence="3" id="KW-1185">Reference proteome</keyword>
<dbReference type="OrthoDB" id="9811278at2"/>
<dbReference type="InterPro" id="IPR047650">
    <property type="entry name" value="Transpos_IS110"/>
</dbReference>
<feature type="non-terminal residue" evidence="2">
    <location>
        <position position="1"/>
    </location>
</feature>
<name>A0A1L8CS14_9THEO</name>
<reference evidence="3" key="1">
    <citation type="submission" date="2016-12" db="EMBL/GenBank/DDBJ databases">
        <title>Draft Genome Sequences od Carboxydothermus pertinax and islandicus, Hydrogenogenic Carboxydotrophic Bacteria.</title>
        <authorList>
            <person name="Fukuyama Y."/>
            <person name="Ohmae K."/>
            <person name="Yoneda Y."/>
            <person name="Yoshida T."/>
            <person name="Sako Y."/>
        </authorList>
    </citation>
    <scope>NUCLEOTIDE SEQUENCE [LARGE SCALE GENOMIC DNA]</scope>
    <source>
        <strain evidence="3">Ug1</strain>
    </source>
</reference>
<dbReference type="GO" id="GO:0004803">
    <property type="term" value="F:transposase activity"/>
    <property type="evidence" value="ECO:0007669"/>
    <property type="project" value="InterPro"/>
</dbReference>
<protein>
    <submittedName>
        <fullName evidence="2">IS110 family transposase</fullName>
    </submittedName>
</protein>
<dbReference type="InterPro" id="IPR003346">
    <property type="entry name" value="Transposase_20"/>
</dbReference>
<accession>A0A1L8CS14</accession>
<dbReference type="Pfam" id="PF02371">
    <property type="entry name" value="Transposase_20"/>
    <property type="match status" value="1"/>
</dbReference>
<dbReference type="GO" id="GO:0003677">
    <property type="term" value="F:DNA binding"/>
    <property type="evidence" value="ECO:0007669"/>
    <property type="project" value="InterPro"/>
</dbReference>
<comment type="caution">
    <text evidence="2">The sequence shown here is derived from an EMBL/GenBank/DDBJ whole genome shotgun (WGS) entry which is preliminary data.</text>
</comment>
<dbReference type="PANTHER" id="PTHR33055:SF13">
    <property type="entry name" value="TRANSPOSASE"/>
    <property type="match status" value="1"/>
</dbReference>
<dbReference type="AlphaFoldDB" id="A0A1L8CS14"/>
<evidence type="ECO:0000259" key="1">
    <source>
        <dbReference type="Pfam" id="PF02371"/>
    </source>
</evidence>